<dbReference type="EMBL" id="CADCST010000100">
    <property type="protein sequence ID" value="CAA9200396.1"/>
    <property type="molecule type" value="Genomic_DNA"/>
</dbReference>
<keyword evidence="1" id="KW-0472">Membrane</keyword>
<dbReference type="KEGG" id="fcs:TRV642_1412"/>
<name>A0A9W4TFT5_9FLAO</name>
<organism evidence="3 5">
    <name type="scientific">Flavobacterium collinsii</name>
    <dbReference type="NCBI Taxonomy" id="1114861"/>
    <lineage>
        <taxon>Bacteria</taxon>
        <taxon>Pseudomonadati</taxon>
        <taxon>Bacteroidota</taxon>
        <taxon>Flavobacteriia</taxon>
        <taxon>Flavobacteriales</taxon>
        <taxon>Flavobacteriaceae</taxon>
        <taxon>Flavobacterium</taxon>
    </lineage>
</organism>
<protein>
    <submittedName>
        <fullName evidence="3">Uncharacterized protein</fullName>
    </submittedName>
</protein>
<dbReference type="EMBL" id="OX336425">
    <property type="protein sequence ID" value="CAI2766390.1"/>
    <property type="molecule type" value="Genomic_DNA"/>
</dbReference>
<proteinExistence type="predicted"/>
<evidence type="ECO:0000313" key="5">
    <source>
        <dbReference type="Proteomes" id="UP001152749"/>
    </source>
</evidence>
<keyword evidence="1" id="KW-0812">Transmembrane</keyword>
<feature type="transmembrane region" description="Helical" evidence="1">
    <location>
        <begin position="32"/>
        <end position="49"/>
    </location>
</feature>
<keyword evidence="1" id="KW-1133">Transmembrane helix</keyword>
<dbReference type="RefSeq" id="WP_173967116.1">
    <property type="nucleotide sequence ID" value="NZ_BOVI01000006.1"/>
</dbReference>
<evidence type="ECO:0000256" key="1">
    <source>
        <dbReference type="SAM" id="Phobius"/>
    </source>
</evidence>
<reference evidence="3" key="2">
    <citation type="submission" date="2022-09" db="EMBL/GenBank/DDBJ databases">
        <authorList>
            <person name="Duchaud E."/>
        </authorList>
    </citation>
    <scope>NUCLEOTIDE SEQUENCE</scope>
    <source>
        <strain evidence="3">TRV642</strain>
    </source>
</reference>
<keyword evidence="4" id="KW-1185">Reference proteome</keyword>
<evidence type="ECO:0000313" key="4">
    <source>
        <dbReference type="Proteomes" id="UP000474567"/>
    </source>
</evidence>
<feature type="transmembrane region" description="Helical" evidence="1">
    <location>
        <begin position="9"/>
        <end position="26"/>
    </location>
</feature>
<evidence type="ECO:0000313" key="3">
    <source>
        <dbReference type="EMBL" id="CAI2766390.1"/>
    </source>
</evidence>
<gene>
    <name evidence="2" type="ORF">FLACOL7796_03206</name>
    <name evidence="3" type="ORF">TRV642_1412</name>
</gene>
<reference evidence="2 4" key="1">
    <citation type="submission" date="2020-02" db="EMBL/GenBank/DDBJ databases">
        <authorList>
            <person name="Criscuolo A."/>
        </authorList>
    </citation>
    <scope>NUCLEOTIDE SEQUENCE [LARGE SCALE GENOMIC DNA]</scope>
    <source>
        <strain evidence="2">CECT7796</strain>
    </source>
</reference>
<accession>A0A9W4TFT5</accession>
<dbReference type="AlphaFoldDB" id="A0A9W4TFT5"/>
<dbReference type="Proteomes" id="UP001152749">
    <property type="component" value="Chromosome"/>
</dbReference>
<evidence type="ECO:0000313" key="2">
    <source>
        <dbReference type="EMBL" id="CAA9200396.1"/>
    </source>
</evidence>
<dbReference type="Proteomes" id="UP000474567">
    <property type="component" value="Unassembled WGS sequence"/>
</dbReference>
<sequence>MGYLKYTQYVYIIFAIYFIYDGFTKINDGNDTAALSFIIAGMAVFMFFFRRKFVKKFDDRNKKQ</sequence>